<proteinExistence type="predicted"/>
<dbReference type="InterPro" id="IPR011322">
    <property type="entry name" value="N-reg_PII-like_a/b"/>
</dbReference>
<evidence type="ECO:0000313" key="2">
    <source>
        <dbReference type="EMBL" id="TRO81140.1"/>
    </source>
</evidence>
<accession>A0A550JD49</accession>
<dbReference type="AlphaFoldDB" id="A0A550JD49"/>
<comment type="caution">
    <text evidence="2">The sequence shown here is derived from an EMBL/GenBank/DDBJ whole genome shotgun (WGS) entry which is preliminary data.</text>
</comment>
<reference evidence="2 3" key="1">
    <citation type="submission" date="2019-07" db="EMBL/GenBank/DDBJ databases">
        <title>Insights of Desulfuromonas acetexigens electromicrobiology.</title>
        <authorList>
            <person name="Katuri K."/>
            <person name="Sapireddy V."/>
            <person name="Shaw D.R."/>
            <person name="Saikaly P."/>
        </authorList>
    </citation>
    <scope>NUCLEOTIDE SEQUENCE [LARGE SCALE GENOMIC DNA]</scope>
    <source>
        <strain evidence="2 3">2873</strain>
    </source>
</reference>
<organism evidence="2 3">
    <name type="scientific">Trichloromonas acetexigens</name>
    <dbReference type="NCBI Taxonomy" id="38815"/>
    <lineage>
        <taxon>Bacteria</taxon>
        <taxon>Pseudomonadati</taxon>
        <taxon>Thermodesulfobacteriota</taxon>
        <taxon>Desulfuromonadia</taxon>
        <taxon>Desulfuromonadales</taxon>
        <taxon>Trichloromonadaceae</taxon>
        <taxon>Trichloromonas</taxon>
    </lineage>
</organism>
<dbReference type="Gene3D" id="3.30.70.790">
    <property type="entry name" value="UreE, C-terminal domain"/>
    <property type="match status" value="1"/>
</dbReference>
<keyword evidence="3" id="KW-1185">Reference proteome</keyword>
<name>A0A550JD49_9BACT</name>
<dbReference type="SUPFAM" id="SSF54913">
    <property type="entry name" value="GlnB-like"/>
    <property type="match status" value="1"/>
</dbReference>
<evidence type="ECO:0000313" key="3">
    <source>
        <dbReference type="Proteomes" id="UP000317155"/>
    </source>
</evidence>
<feature type="domain" description="DUF2007" evidence="1">
    <location>
        <begin position="3"/>
        <end position="69"/>
    </location>
</feature>
<evidence type="ECO:0000259" key="1">
    <source>
        <dbReference type="Pfam" id="PF09413"/>
    </source>
</evidence>
<dbReference type="EMBL" id="VJVV01000006">
    <property type="protein sequence ID" value="TRO81140.1"/>
    <property type="molecule type" value="Genomic_DNA"/>
</dbReference>
<sequence>MLIKLFSPENEVQLALAKSLLEAEGIPFFVHNDHFGSLYVGIQIEFLNRKTIMVDEAYEARAKEVIADFLRQDIAEPAPKKTTYSALDKLRMIAEGLVFGWVVPGKRRRRKKKE</sequence>
<dbReference type="Proteomes" id="UP000317155">
    <property type="component" value="Unassembled WGS sequence"/>
</dbReference>
<protein>
    <submittedName>
        <fullName evidence="2">DUF2007 domain-containing protein</fullName>
    </submittedName>
</protein>
<gene>
    <name evidence="2" type="ORF">FL622_09535</name>
</gene>
<dbReference type="OrthoDB" id="5406052at2"/>
<dbReference type="Pfam" id="PF09413">
    <property type="entry name" value="DUF2007"/>
    <property type="match status" value="1"/>
</dbReference>
<dbReference type="InterPro" id="IPR018551">
    <property type="entry name" value="DUF2007"/>
</dbReference>